<protein>
    <submittedName>
        <fullName evidence="3">Lipoprotein</fullName>
    </submittedName>
</protein>
<reference evidence="3 4" key="1">
    <citation type="submission" date="2024-06" db="EMBL/GenBank/DDBJ databases">
        <title>The Natural Products Discovery Center: Release of the First 8490 Sequenced Strains for Exploring Actinobacteria Biosynthetic Diversity.</title>
        <authorList>
            <person name="Kalkreuter E."/>
            <person name="Kautsar S.A."/>
            <person name="Yang D."/>
            <person name="Bader C.D."/>
            <person name="Teijaro C.N."/>
            <person name="Fluegel L."/>
            <person name="Davis C.M."/>
            <person name="Simpson J.R."/>
            <person name="Lauterbach L."/>
            <person name="Steele A.D."/>
            <person name="Gui C."/>
            <person name="Meng S."/>
            <person name="Li G."/>
            <person name="Viehrig K."/>
            <person name="Ye F."/>
            <person name="Su P."/>
            <person name="Kiefer A.F."/>
            <person name="Nichols A."/>
            <person name="Cepeda A.J."/>
            <person name="Yan W."/>
            <person name="Fan B."/>
            <person name="Jiang Y."/>
            <person name="Adhikari A."/>
            <person name="Zheng C.-J."/>
            <person name="Schuster L."/>
            <person name="Cowan T.M."/>
            <person name="Smanski M.J."/>
            <person name="Chevrette M.G."/>
            <person name="De Carvalho L.P.S."/>
            <person name="Shen B."/>
        </authorList>
    </citation>
    <scope>NUCLEOTIDE SEQUENCE [LARGE SCALE GENOMIC DNA]</scope>
    <source>
        <strain evidence="3 4">NPDC053791</strain>
    </source>
</reference>
<evidence type="ECO:0000256" key="2">
    <source>
        <dbReference type="SAM" id="SignalP"/>
    </source>
</evidence>
<evidence type="ECO:0000256" key="1">
    <source>
        <dbReference type="SAM" id="MobiDB-lite"/>
    </source>
</evidence>
<keyword evidence="2" id="KW-0732">Signal</keyword>
<keyword evidence="3" id="KW-0449">Lipoprotein</keyword>
<evidence type="ECO:0000313" key="3">
    <source>
        <dbReference type="EMBL" id="MEV4926457.1"/>
    </source>
</evidence>
<dbReference type="RefSeq" id="WP_366089851.1">
    <property type="nucleotide sequence ID" value="NZ_JBFASG010000034.1"/>
</dbReference>
<keyword evidence="4" id="KW-1185">Reference proteome</keyword>
<proteinExistence type="predicted"/>
<feature type="chain" id="PRO_5047183350" evidence="2">
    <location>
        <begin position="25"/>
        <end position="233"/>
    </location>
</feature>
<dbReference type="Pfam" id="PF18966">
    <property type="entry name" value="Lipoprotein_23"/>
    <property type="match status" value="1"/>
</dbReference>
<dbReference type="InterPro" id="IPR044058">
    <property type="entry name" value="Lipoprotein_23"/>
</dbReference>
<feature type="compositionally biased region" description="Low complexity" evidence="1">
    <location>
        <begin position="23"/>
        <end position="44"/>
    </location>
</feature>
<feature type="region of interest" description="Disordered" evidence="1">
    <location>
        <begin position="23"/>
        <end position="69"/>
    </location>
</feature>
<dbReference type="PROSITE" id="PS51257">
    <property type="entry name" value="PROKAR_LIPOPROTEIN"/>
    <property type="match status" value="1"/>
</dbReference>
<feature type="signal peptide" evidence="2">
    <location>
        <begin position="1"/>
        <end position="24"/>
    </location>
</feature>
<gene>
    <name evidence="3" type="ORF">AB0L03_27120</name>
</gene>
<organism evidence="3 4">
    <name type="scientific">Streptomyces roseoverticillatus</name>
    <dbReference type="NCBI Taxonomy" id="66429"/>
    <lineage>
        <taxon>Bacteria</taxon>
        <taxon>Bacillati</taxon>
        <taxon>Actinomycetota</taxon>
        <taxon>Actinomycetes</taxon>
        <taxon>Kitasatosporales</taxon>
        <taxon>Streptomycetaceae</taxon>
        <taxon>Streptomyces</taxon>
    </lineage>
</organism>
<dbReference type="Proteomes" id="UP001552479">
    <property type="component" value="Unassembled WGS sequence"/>
</dbReference>
<feature type="compositionally biased region" description="Basic and acidic residues" evidence="1">
    <location>
        <begin position="45"/>
        <end position="54"/>
    </location>
</feature>
<name>A0ABV3J1C7_9ACTN</name>
<accession>A0ABV3J1C7</accession>
<evidence type="ECO:0000313" key="4">
    <source>
        <dbReference type="Proteomes" id="UP001552479"/>
    </source>
</evidence>
<dbReference type="EMBL" id="JBFASG010000034">
    <property type="protein sequence ID" value="MEV4926457.1"/>
    <property type="molecule type" value="Genomic_DNA"/>
</dbReference>
<sequence>MRKLTSGAVAAVVTIGTLAGCSSAAEKGSGAAGETPAPASAKAANESEKAKDKAGTGGAAGKAGKKAEWKDGGRIGGAGAVCEFPVSFEVAKAWQPKGLDAEGAAFLSKWLGHPSFKGACEIDAKPAGMIGYIRVWTAERTDMSPRQALETFVAEEKNVTGKEFSDAKAGDLPAAEVVYEQKSPLLDEPKPEQAFAVTTPKGVTIVHLGGLDSGEHKEMLPAYELAKKTTKLP</sequence>
<comment type="caution">
    <text evidence="3">The sequence shown here is derived from an EMBL/GenBank/DDBJ whole genome shotgun (WGS) entry which is preliminary data.</text>
</comment>